<proteinExistence type="predicted"/>
<feature type="compositionally biased region" description="Basic and acidic residues" evidence="1">
    <location>
        <begin position="203"/>
        <end position="218"/>
    </location>
</feature>
<evidence type="ECO:0000313" key="4">
    <source>
        <dbReference type="EMBL" id="KAL0418695.1"/>
    </source>
</evidence>
<gene>
    <name evidence="4" type="ORF">Sradi_1283000</name>
</gene>
<dbReference type="Pfam" id="PF14383">
    <property type="entry name" value="VARLMGL"/>
    <property type="match status" value="1"/>
</dbReference>
<organism evidence="4">
    <name type="scientific">Sesamum radiatum</name>
    <name type="common">Black benniseed</name>
    <dbReference type="NCBI Taxonomy" id="300843"/>
    <lineage>
        <taxon>Eukaryota</taxon>
        <taxon>Viridiplantae</taxon>
        <taxon>Streptophyta</taxon>
        <taxon>Embryophyta</taxon>
        <taxon>Tracheophyta</taxon>
        <taxon>Spermatophyta</taxon>
        <taxon>Magnoliopsida</taxon>
        <taxon>eudicotyledons</taxon>
        <taxon>Gunneridae</taxon>
        <taxon>Pentapetalae</taxon>
        <taxon>asterids</taxon>
        <taxon>lamiids</taxon>
        <taxon>Lamiales</taxon>
        <taxon>Pedaliaceae</taxon>
        <taxon>Sesamum</taxon>
    </lineage>
</organism>
<dbReference type="PANTHER" id="PTHR31680">
    <property type="entry name" value="LONGIFOLIA PROTEIN"/>
    <property type="match status" value="1"/>
</dbReference>
<dbReference type="InterPro" id="IPR025486">
    <property type="entry name" value="DUF4378"/>
</dbReference>
<name>A0AAW2UQY8_SESRA</name>
<feature type="domain" description="DUF3741" evidence="3">
    <location>
        <begin position="172"/>
        <end position="200"/>
    </location>
</feature>
<evidence type="ECO:0000256" key="1">
    <source>
        <dbReference type="SAM" id="MobiDB-lite"/>
    </source>
</evidence>
<dbReference type="GO" id="GO:0051513">
    <property type="term" value="P:regulation of monopolar cell growth"/>
    <property type="evidence" value="ECO:0007669"/>
    <property type="project" value="InterPro"/>
</dbReference>
<evidence type="ECO:0000259" key="2">
    <source>
        <dbReference type="Pfam" id="PF14309"/>
    </source>
</evidence>
<dbReference type="EMBL" id="JACGWJ010000005">
    <property type="protein sequence ID" value="KAL0418695.1"/>
    <property type="molecule type" value="Genomic_DNA"/>
</dbReference>
<feature type="compositionally biased region" description="Low complexity" evidence="1">
    <location>
        <begin position="431"/>
        <end position="464"/>
    </location>
</feature>
<accession>A0AAW2UQY8</accession>
<feature type="compositionally biased region" description="Low complexity" evidence="1">
    <location>
        <begin position="535"/>
        <end position="546"/>
    </location>
</feature>
<dbReference type="Pfam" id="PF14309">
    <property type="entry name" value="DUF4378"/>
    <property type="match status" value="1"/>
</dbReference>
<feature type="region of interest" description="Disordered" evidence="1">
    <location>
        <begin position="43"/>
        <end position="110"/>
    </location>
</feature>
<reference evidence="4" key="2">
    <citation type="journal article" date="2024" name="Plant">
        <title>Genomic evolution and insights into agronomic trait innovations of Sesamum species.</title>
        <authorList>
            <person name="Miao H."/>
            <person name="Wang L."/>
            <person name="Qu L."/>
            <person name="Liu H."/>
            <person name="Sun Y."/>
            <person name="Le M."/>
            <person name="Wang Q."/>
            <person name="Wei S."/>
            <person name="Zheng Y."/>
            <person name="Lin W."/>
            <person name="Duan Y."/>
            <person name="Cao H."/>
            <person name="Xiong S."/>
            <person name="Wang X."/>
            <person name="Wei L."/>
            <person name="Li C."/>
            <person name="Ma Q."/>
            <person name="Ju M."/>
            <person name="Zhao R."/>
            <person name="Li G."/>
            <person name="Mu C."/>
            <person name="Tian Q."/>
            <person name="Mei H."/>
            <person name="Zhang T."/>
            <person name="Gao T."/>
            <person name="Zhang H."/>
        </authorList>
    </citation>
    <scope>NUCLEOTIDE SEQUENCE</scope>
    <source>
        <strain evidence="4">G02</strain>
    </source>
</reference>
<evidence type="ECO:0000259" key="3">
    <source>
        <dbReference type="Pfam" id="PF14383"/>
    </source>
</evidence>
<feature type="domain" description="DUF4378" evidence="2">
    <location>
        <begin position="643"/>
        <end position="780"/>
    </location>
</feature>
<dbReference type="PANTHER" id="PTHR31680:SF12">
    <property type="entry name" value="OS11G0587300 PROTEIN"/>
    <property type="match status" value="1"/>
</dbReference>
<reference evidence="4" key="1">
    <citation type="submission" date="2020-06" db="EMBL/GenBank/DDBJ databases">
        <authorList>
            <person name="Li T."/>
            <person name="Hu X."/>
            <person name="Zhang T."/>
            <person name="Song X."/>
            <person name="Zhang H."/>
            <person name="Dai N."/>
            <person name="Sheng W."/>
            <person name="Hou X."/>
            <person name="Wei L."/>
        </authorList>
    </citation>
    <scope>NUCLEOTIDE SEQUENCE</scope>
    <source>
        <strain evidence="4">G02</strain>
        <tissue evidence="4">Leaf</tissue>
    </source>
</reference>
<feature type="compositionally biased region" description="Polar residues" evidence="1">
    <location>
        <begin position="495"/>
        <end position="511"/>
    </location>
</feature>
<feature type="compositionally biased region" description="Basic and acidic residues" evidence="1">
    <location>
        <begin position="547"/>
        <end position="556"/>
    </location>
</feature>
<dbReference type="AlphaFoldDB" id="A0AAW2UQY8"/>
<feature type="region of interest" description="Disordered" evidence="1">
    <location>
        <begin position="193"/>
        <end position="218"/>
    </location>
</feature>
<feature type="compositionally biased region" description="Low complexity" evidence="1">
    <location>
        <begin position="381"/>
        <end position="391"/>
    </location>
</feature>
<protein>
    <submittedName>
        <fullName evidence="4">Protein LONGIFOLIA 1</fullName>
    </submittedName>
</protein>
<sequence length="805" mass="89490">MTTGLVKEQNLEKQIEKQMGCMAGFLQIFDRHQILTGKRLYSAKRLPPSPVADTASESGKSAPASPEISRDLGKPLPPHRVASPSPQRSKQTPEAEVRSPVVAEVPPKSPLPLPIFELKEGTRSSWKFCKEAPRLSLDSRATTDAKGSLHPKEIRTTTSILSVASRSESIASDTTDGGQHHRSPSVIARLMGLEPLPDSSCSEPEKKPELRRSASESRVSKELFQSRFTADGSNFYSKQQTQSHYALPNNVKKDNAPVNAHYADPRNHSVKNGMKAEPPEGLNRGCHSTSPWRAPQHRKSFFDSGDIFPEPKQTVSIYGEIEKRLKMRGIDEPSKDLETLKQILEALQLKGLLHSKPPSQQNQIRHRNIVYDESPIVLMKPSRSSPSVSRRMGNDYSPSNSRNQFRGVRRNYSMAGETSPSVSPRRERNARSPARTGRSPSPTTRSSEGNASASASASARRSNSLVKPKPLSIETQSRANESAENRRASPVHSPKLNTRRTGLDPTASNRSPRSKKSTPEIHKVTTVVVAEDESSSISGSSITTSTDTERSKAEEYKEGRNLLERCDKLLHSIAEMAATDMQPSPVSVLDSSFYKDDSLTPSPVTTKRTIDFKDQSGELEEEPWSPVISPIRSKCLETSDDCDYVYISDILRASHYLSEDSDVFLLLEKQQYLKGNDTSKVSRLQRKLIFDTINEILDRSRWLPPWKVVDITKPSLDKVWLEFQRIRERDGAEDLFETVCGVLRKDLAGDAITGWGDCPVEMSEAVLDIERLIFKDLICEAIGDLAALASRGTLSSSMPRRKLVF</sequence>
<comment type="caution">
    <text evidence="4">The sequence shown here is derived from an EMBL/GenBank/DDBJ whole genome shotgun (WGS) entry which is preliminary data.</text>
</comment>
<dbReference type="InterPro" id="IPR033334">
    <property type="entry name" value="LNG1/2"/>
</dbReference>
<feature type="region of interest" description="Disordered" evidence="1">
    <location>
        <begin position="375"/>
        <end position="556"/>
    </location>
</feature>
<dbReference type="InterPro" id="IPR032795">
    <property type="entry name" value="DUF3741-assoc"/>
</dbReference>